<keyword evidence="7" id="KW-0804">Transcription</keyword>
<evidence type="ECO:0000256" key="6">
    <source>
        <dbReference type="ARBA" id="ARBA00023015"/>
    </source>
</evidence>
<evidence type="ECO:0000256" key="3">
    <source>
        <dbReference type="ARBA" id="ARBA00022737"/>
    </source>
</evidence>
<reference evidence="10" key="1">
    <citation type="submission" date="2020-11" db="EMBL/GenBank/DDBJ databases">
        <authorList>
            <person name="Tran Van P."/>
        </authorList>
    </citation>
    <scope>NUCLEOTIDE SEQUENCE</scope>
</reference>
<feature type="compositionally biased region" description="Polar residues" evidence="9">
    <location>
        <begin position="54"/>
        <end position="63"/>
    </location>
</feature>
<dbReference type="SUPFAM" id="SSF57667">
    <property type="entry name" value="beta-beta-alpha zinc fingers"/>
    <property type="match status" value="2"/>
</dbReference>
<dbReference type="EMBL" id="OB666362">
    <property type="protein sequence ID" value="CAD7233492.1"/>
    <property type="molecule type" value="Genomic_DNA"/>
</dbReference>
<keyword evidence="4" id="KW-0863">Zinc-finger</keyword>
<accession>A0A7R8WM65</accession>
<organism evidence="10">
    <name type="scientific">Cyprideis torosa</name>
    <dbReference type="NCBI Taxonomy" id="163714"/>
    <lineage>
        <taxon>Eukaryota</taxon>
        <taxon>Metazoa</taxon>
        <taxon>Ecdysozoa</taxon>
        <taxon>Arthropoda</taxon>
        <taxon>Crustacea</taxon>
        <taxon>Oligostraca</taxon>
        <taxon>Ostracoda</taxon>
        <taxon>Podocopa</taxon>
        <taxon>Podocopida</taxon>
        <taxon>Cytherocopina</taxon>
        <taxon>Cytheroidea</taxon>
        <taxon>Cytherideidae</taxon>
        <taxon>Cyprideis</taxon>
    </lineage>
</organism>
<proteinExistence type="predicted"/>
<evidence type="ECO:0000313" key="10">
    <source>
        <dbReference type="EMBL" id="CAD7233492.1"/>
    </source>
</evidence>
<dbReference type="OrthoDB" id="6382221at2759"/>
<sequence>MNSEIEKEPSDFEARRADVGYALPKFDANEILTDQNEFPESWETPPLTAFVPGSTDNNNQTSGGRARDQIESGHLSTHKLIHSGDGEKPFGCRICGKGFRSKCLNRGPRSCSASCDGFYFFPRTPERRALPAGFVEDYSLIGVLYLIQSGEKPFACRIYRKAFADRGALVMYVFKEFKSFEERTRRSGETFEFRILVSNHMTNKFIHNGEKLCLQNLWKIFRTQPPFINAQVETYWRKGIQLLYLCYSISVCGKTFAQRSTVRLHKLTHSGEKPFGCRICGKGFRSKVGYQGHTKKLCEEEKSVCALCGDFFSTTGRPREAPEVAHTKRFMNVNFVS</sequence>
<dbReference type="PANTHER" id="PTHR24394">
    <property type="entry name" value="ZINC FINGER PROTEIN"/>
    <property type="match status" value="1"/>
</dbReference>
<comment type="subcellular location">
    <subcellularLocation>
        <location evidence="1">Nucleus</location>
    </subcellularLocation>
</comment>
<evidence type="ECO:0000256" key="2">
    <source>
        <dbReference type="ARBA" id="ARBA00022723"/>
    </source>
</evidence>
<dbReference type="GO" id="GO:0003677">
    <property type="term" value="F:DNA binding"/>
    <property type="evidence" value="ECO:0007669"/>
    <property type="project" value="UniProtKB-KW"/>
</dbReference>
<keyword evidence="3" id="KW-0677">Repeat</keyword>
<evidence type="ECO:0000256" key="5">
    <source>
        <dbReference type="ARBA" id="ARBA00022833"/>
    </source>
</evidence>
<evidence type="ECO:0000256" key="8">
    <source>
        <dbReference type="ARBA" id="ARBA00023242"/>
    </source>
</evidence>
<dbReference type="GO" id="GO:0008270">
    <property type="term" value="F:zinc ion binding"/>
    <property type="evidence" value="ECO:0007669"/>
    <property type="project" value="UniProtKB-KW"/>
</dbReference>
<keyword evidence="2" id="KW-0479">Metal-binding</keyword>
<evidence type="ECO:0000256" key="4">
    <source>
        <dbReference type="ARBA" id="ARBA00022771"/>
    </source>
</evidence>
<name>A0A7R8WM65_9CRUS</name>
<feature type="region of interest" description="Disordered" evidence="9">
    <location>
        <begin position="44"/>
        <end position="68"/>
    </location>
</feature>
<evidence type="ECO:0000256" key="1">
    <source>
        <dbReference type="ARBA" id="ARBA00004123"/>
    </source>
</evidence>
<keyword evidence="6" id="KW-0805">Transcription regulation</keyword>
<dbReference type="PANTHER" id="PTHR24394:SF48">
    <property type="entry name" value="ZINC FINGER PROTEIN 771"/>
    <property type="match status" value="1"/>
</dbReference>
<protein>
    <submittedName>
        <fullName evidence="10">Uncharacterized protein</fullName>
    </submittedName>
</protein>
<dbReference type="InterPro" id="IPR013087">
    <property type="entry name" value="Znf_C2H2_type"/>
</dbReference>
<dbReference type="Gene3D" id="3.30.160.60">
    <property type="entry name" value="Classic Zinc Finger"/>
    <property type="match status" value="3"/>
</dbReference>
<keyword evidence="5" id="KW-0862">Zinc</keyword>
<dbReference type="PROSITE" id="PS50157">
    <property type="entry name" value="ZINC_FINGER_C2H2_2"/>
    <property type="match status" value="2"/>
</dbReference>
<dbReference type="InterPro" id="IPR036236">
    <property type="entry name" value="Znf_C2H2_sf"/>
</dbReference>
<evidence type="ECO:0000256" key="7">
    <source>
        <dbReference type="ARBA" id="ARBA00023163"/>
    </source>
</evidence>
<dbReference type="AlphaFoldDB" id="A0A7R8WM65"/>
<dbReference type="GO" id="GO:0000981">
    <property type="term" value="F:DNA-binding transcription factor activity, RNA polymerase II-specific"/>
    <property type="evidence" value="ECO:0007669"/>
    <property type="project" value="TreeGrafter"/>
</dbReference>
<evidence type="ECO:0000256" key="9">
    <source>
        <dbReference type="SAM" id="MobiDB-lite"/>
    </source>
</evidence>
<keyword evidence="8" id="KW-0539">Nucleus</keyword>
<gene>
    <name evidence="10" type="ORF">CTOB1V02_LOCUS11314</name>
</gene>
<dbReference type="GO" id="GO:0005634">
    <property type="term" value="C:nucleus"/>
    <property type="evidence" value="ECO:0007669"/>
    <property type="project" value="UniProtKB-SubCell"/>
</dbReference>